<evidence type="ECO:0000259" key="2">
    <source>
        <dbReference type="Pfam" id="PF14358"/>
    </source>
</evidence>
<feature type="domain" description="Flavinylation-associated cytochrome" evidence="2">
    <location>
        <begin position="77"/>
        <end position="133"/>
    </location>
</feature>
<evidence type="ECO:0000256" key="1">
    <source>
        <dbReference type="SAM" id="Phobius"/>
    </source>
</evidence>
<dbReference type="AlphaFoldDB" id="A0A220UMD1"/>
<keyword evidence="4" id="KW-1185">Reference proteome</keyword>
<name>A0A220UMD1_9GAMM</name>
<dbReference type="Proteomes" id="UP000198367">
    <property type="component" value="Chromosome"/>
</dbReference>
<dbReference type="InterPro" id="IPR025517">
    <property type="entry name" value="DUF4405"/>
</dbReference>
<protein>
    <recommendedName>
        <fullName evidence="2">Flavinylation-associated cytochrome domain-containing protein</fullName>
    </recommendedName>
</protein>
<evidence type="ECO:0000313" key="4">
    <source>
        <dbReference type="Proteomes" id="UP000198367"/>
    </source>
</evidence>
<accession>A0A220UMD1</accession>
<feature type="transmembrane region" description="Helical" evidence="1">
    <location>
        <begin position="73"/>
        <end position="95"/>
    </location>
</feature>
<dbReference type="Pfam" id="PF14358">
    <property type="entry name" value="DUF4405"/>
    <property type="match status" value="1"/>
</dbReference>
<feature type="transmembrane region" description="Helical" evidence="1">
    <location>
        <begin position="12"/>
        <end position="31"/>
    </location>
</feature>
<feature type="transmembrane region" description="Helical" evidence="1">
    <location>
        <begin position="198"/>
        <end position="221"/>
    </location>
</feature>
<sequence length="230" mass="26768">MGKRMKLSRLMTLLLPCVMLTFLLLSLAYWWLENVPHEIFGSLFFMLLTWHIARHKSWLNGLLKGRYDKRRIVMVLLHAALLVNMIILLVTSIVISKTVFGFLPIDSIYLREIHWFSAYWVMVITGIHVGIHWARVMGLSRALMKLNDNAYRKLALRIAVVAIVGIGVWSFSVLGIWTKLTFTYSLDVWNFKTSVTPFFGHWLTVIALPAVVTHYAMKYWCRQSRLARNK</sequence>
<keyword evidence="1" id="KW-1133">Transmembrane helix</keyword>
<evidence type="ECO:0000313" key="3">
    <source>
        <dbReference type="EMBL" id="ASK69111.1"/>
    </source>
</evidence>
<feature type="transmembrane region" description="Helical" evidence="1">
    <location>
        <begin position="115"/>
        <end position="134"/>
    </location>
</feature>
<organism evidence="3 4">
    <name type="scientific">Shewanella bicestrii</name>
    <dbReference type="NCBI Taxonomy" id="2018305"/>
    <lineage>
        <taxon>Bacteria</taxon>
        <taxon>Pseudomonadati</taxon>
        <taxon>Pseudomonadota</taxon>
        <taxon>Gammaproteobacteria</taxon>
        <taxon>Alteromonadales</taxon>
        <taxon>Shewanellaceae</taxon>
        <taxon>Shewanella</taxon>
    </lineage>
</organism>
<reference evidence="3 4" key="1">
    <citation type="submission" date="2017-07" db="EMBL/GenBank/DDBJ databases">
        <title>Phenotypical and genomic characterization of a clinical isolate of Shewanella bicestrii sp. nov. producing an extended-spectrum beta-lactamase and a new oxacillinase variant.</title>
        <authorList>
            <person name="Jousset A.B."/>
            <person name="Bonnin R.A."/>
            <person name="Girlich D."/>
            <person name="Dabos L."/>
            <person name="Potron A."/>
            <person name="Dortet L."/>
            <person name="Glaser P."/>
            <person name="Naas T."/>
        </authorList>
    </citation>
    <scope>NUCLEOTIDE SEQUENCE [LARGE SCALE GENOMIC DNA]</scope>
    <source>
        <strain evidence="3 4">JAB-1</strain>
    </source>
</reference>
<gene>
    <name evidence="3" type="ORF">CF168_09615</name>
</gene>
<keyword evidence="1" id="KW-0812">Transmembrane</keyword>
<feature type="transmembrane region" description="Helical" evidence="1">
    <location>
        <begin position="37"/>
        <end position="53"/>
    </location>
</feature>
<proteinExistence type="predicted"/>
<dbReference type="EMBL" id="CP022358">
    <property type="protein sequence ID" value="ASK69111.1"/>
    <property type="molecule type" value="Genomic_DNA"/>
</dbReference>
<dbReference type="KEGG" id="sbj:CF168_09615"/>
<feature type="transmembrane region" description="Helical" evidence="1">
    <location>
        <begin position="154"/>
        <end position="178"/>
    </location>
</feature>
<keyword evidence="1" id="KW-0472">Membrane</keyword>